<dbReference type="Proteomes" id="UP001589647">
    <property type="component" value="Unassembled WGS sequence"/>
</dbReference>
<feature type="compositionally biased region" description="Low complexity" evidence="4">
    <location>
        <begin position="295"/>
        <end position="311"/>
    </location>
</feature>
<dbReference type="InterPro" id="IPR058852">
    <property type="entry name" value="HTH_77"/>
</dbReference>
<dbReference type="SMART" id="SM01043">
    <property type="entry name" value="BTAD"/>
    <property type="match status" value="1"/>
</dbReference>
<organism evidence="6 7">
    <name type="scientific">Nonomuraea spiralis</name>
    <dbReference type="NCBI Taxonomy" id="46182"/>
    <lineage>
        <taxon>Bacteria</taxon>
        <taxon>Bacillati</taxon>
        <taxon>Actinomycetota</taxon>
        <taxon>Actinomycetes</taxon>
        <taxon>Streptosporangiales</taxon>
        <taxon>Streptosporangiaceae</taxon>
        <taxon>Nonomuraea</taxon>
    </lineage>
</organism>
<dbReference type="InterPro" id="IPR041664">
    <property type="entry name" value="AAA_16"/>
</dbReference>
<dbReference type="InterPro" id="IPR027417">
    <property type="entry name" value="P-loop_NTPase"/>
</dbReference>
<sequence>MAEVTGAGGRVRVGVLGPVTLDTAAGPAGVGGVRLRVLLARLALDAGRAVRPETLAEALWGGEPPEAPLHALQSLVSRLRRVLGDPGLLVSGPAGYRLVVEPDAVDAVRFERLAREGRRSSARSRPAEAAAVLRAALGLWRGPALADVRAAPFAAAEAERLERARLSALEDRIEADLAVATLVPGADPAPGTDLAVGADLAMGTDLAAGTGLAVATGLDLVGELEALAAAHPLRERLHAQLIRALAMSGRGAEALAAYERVRALLADDFGSDPGPHLQEAHLAVLRGAPPRPRTADAGAARPGPSRADGGAAPPGPRRAGGGAGTVREPFPSRRAHGNLDVPLTSFVGRDGDVRRVAGLLERVRLVTLVGPGGSGKTRLANTVGRRLAPSGGVWFVPLAAAGADDVPRVLLDLLRSREEGAPARPVTPEAVLHHLAETIADDDLVLVLDNCEHVIDAAASLSGALLGRCPKLRVLATSREPLRIDGETLHPVLPLDLPEPGSTSERARVSAAVRLFHDRAAAVRPGFVLEGGALTAVAEICRRLDGLPLAIELAAARLRTLPVEAVAARLDDRFRLLTGGSRTALPRHRTLAAAVAWSWDLLDPGERALLERLSVVRGSFTEDAAAAIGGTGDAPELLAALVDKSLLHPAESADPAEPRYRLLETIRVYGLERLAGRDEVAGTRDRHARFFLKLAEDADPGLRTSGQLGPLARLSAERDNLSAAIRWAAESGDAALAVRFGVALCWFWFLKDFPPDSLDLLGRMLQVRGPAEPRARALVAAAHALATTEAAGPEEAEAAFGRIRTALAGLAPGTHPIATMARLALGIVSEGDRAVPEEGHDPWSRSLSLLVTGVLAMNTGHAAEARDVLSRALTGFEELGERWGVAITLSALGSALIRSGEPAGAPALSERATGYFRELGMPEHTMENEVAAALHRAESGDVDGGRRHLSGLLDQAERTGSAESCTQVRLGLARLEWTAGRTEAARAHALAGLAGAPPGRSTTPPLTALLLGVLAQSDLAEGFPDRAARRLDHPAVRLTLTWHTPVAAATAVVAAAIELGRDRPERAGRLLGAATVLGGWAGPGETDARRLTRRAEAVLGAAGFAAEHAAGAAMSRSGAEGLVSAVITAPVS</sequence>
<dbReference type="CDD" id="cd15831">
    <property type="entry name" value="BTAD"/>
    <property type="match status" value="1"/>
</dbReference>
<gene>
    <name evidence="6" type="ORF">ACFFV7_03380</name>
</gene>
<evidence type="ECO:0000256" key="3">
    <source>
        <dbReference type="PROSITE-ProRule" id="PRU01091"/>
    </source>
</evidence>
<evidence type="ECO:0000256" key="4">
    <source>
        <dbReference type="SAM" id="MobiDB-lite"/>
    </source>
</evidence>
<dbReference type="Pfam" id="PF13191">
    <property type="entry name" value="AAA_16"/>
    <property type="match status" value="1"/>
</dbReference>
<proteinExistence type="inferred from homology"/>
<protein>
    <submittedName>
        <fullName evidence="6">BTAD domain-containing putative transcriptional regulator</fullName>
    </submittedName>
</protein>
<dbReference type="EMBL" id="JBHMEI010000001">
    <property type="protein sequence ID" value="MFB9200223.1"/>
    <property type="molecule type" value="Genomic_DNA"/>
</dbReference>
<dbReference type="InterPro" id="IPR016032">
    <property type="entry name" value="Sig_transdc_resp-reg_C-effctor"/>
</dbReference>
<dbReference type="PRINTS" id="PR00364">
    <property type="entry name" value="DISEASERSIST"/>
</dbReference>
<evidence type="ECO:0000259" key="5">
    <source>
        <dbReference type="PROSITE" id="PS51755"/>
    </source>
</evidence>
<dbReference type="InterPro" id="IPR005158">
    <property type="entry name" value="BTAD"/>
</dbReference>
<dbReference type="Gene3D" id="1.25.40.10">
    <property type="entry name" value="Tetratricopeptide repeat domain"/>
    <property type="match status" value="2"/>
</dbReference>
<comment type="similarity">
    <text evidence="1">Belongs to the AfsR/DnrI/RedD regulatory family.</text>
</comment>
<dbReference type="Gene3D" id="3.40.50.300">
    <property type="entry name" value="P-loop containing nucleotide triphosphate hydrolases"/>
    <property type="match status" value="1"/>
</dbReference>
<dbReference type="InterPro" id="IPR001867">
    <property type="entry name" value="OmpR/PhoB-type_DNA-bd"/>
</dbReference>
<evidence type="ECO:0000313" key="6">
    <source>
        <dbReference type="EMBL" id="MFB9200223.1"/>
    </source>
</evidence>
<reference evidence="6 7" key="1">
    <citation type="submission" date="2024-09" db="EMBL/GenBank/DDBJ databases">
        <authorList>
            <person name="Sun Q."/>
            <person name="Mori K."/>
        </authorList>
    </citation>
    <scope>NUCLEOTIDE SEQUENCE [LARGE SCALE GENOMIC DNA]</scope>
    <source>
        <strain evidence="6 7">CCM 3426</strain>
    </source>
</reference>
<dbReference type="PANTHER" id="PTHR47691:SF3">
    <property type="entry name" value="HTH-TYPE TRANSCRIPTIONAL REGULATOR RV0890C-RELATED"/>
    <property type="match status" value="1"/>
</dbReference>
<evidence type="ECO:0000256" key="2">
    <source>
        <dbReference type="ARBA" id="ARBA00023125"/>
    </source>
</evidence>
<feature type="DNA-binding region" description="OmpR/PhoB-type" evidence="3">
    <location>
        <begin position="2"/>
        <end position="100"/>
    </location>
</feature>
<dbReference type="SUPFAM" id="SSF48452">
    <property type="entry name" value="TPR-like"/>
    <property type="match status" value="3"/>
</dbReference>
<dbReference type="Pfam" id="PF03704">
    <property type="entry name" value="BTAD"/>
    <property type="match status" value="2"/>
</dbReference>
<feature type="domain" description="OmpR/PhoB-type" evidence="5">
    <location>
        <begin position="2"/>
        <end position="100"/>
    </location>
</feature>
<evidence type="ECO:0000256" key="1">
    <source>
        <dbReference type="ARBA" id="ARBA00005820"/>
    </source>
</evidence>
<dbReference type="Pfam" id="PF25872">
    <property type="entry name" value="HTH_77"/>
    <property type="match status" value="1"/>
</dbReference>
<dbReference type="InterPro" id="IPR036388">
    <property type="entry name" value="WH-like_DNA-bd_sf"/>
</dbReference>
<dbReference type="PANTHER" id="PTHR47691">
    <property type="entry name" value="REGULATOR-RELATED"/>
    <property type="match status" value="1"/>
</dbReference>
<dbReference type="SUPFAM" id="SSF46894">
    <property type="entry name" value="C-terminal effector domain of the bipartite response regulators"/>
    <property type="match status" value="1"/>
</dbReference>
<dbReference type="Gene3D" id="1.10.10.10">
    <property type="entry name" value="Winged helix-like DNA-binding domain superfamily/Winged helix DNA-binding domain"/>
    <property type="match status" value="1"/>
</dbReference>
<dbReference type="InterPro" id="IPR011990">
    <property type="entry name" value="TPR-like_helical_dom_sf"/>
</dbReference>
<dbReference type="SUPFAM" id="SSF52540">
    <property type="entry name" value="P-loop containing nucleoside triphosphate hydrolases"/>
    <property type="match status" value="1"/>
</dbReference>
<name>A0ABV5I7U9_9ACTN</name>
<evidence type="ECO:0000313" key="7">
    <source>
        <dbReference type="Proteomes" id="UP001589647"/>
    </source>
</evidence>
<accession>A0ABV5I7U9</accession>
<feature type="region of interest" description="Disordered" evidence="4">
    <location>
        <begin position="287"/>
        <end position="335"/>
    </location>
</feature>
<dbReference type="SMART" id="SM00862">
    <property type="entry name" value="Trans_reg_C"/>
    <property type="match status" value="1"/>
</dbReference>
<dbReference type="PROSITE" id="PS51755">
    <property type="entry name" value="OMPR_PHOB"/>
    <property type="match status" value="1"/>
</dbReference>
<keyword evidence="2 3" id="KW-0238">DNA-binding</keyword>
<dbReference type="RefSeq" id="WP_189645804.1">
    <property type="nucleotide sequence ID" value="NZ_BMRC01000001.1"/>
</dbReference>
<comment type="caution">
    <text evidence="6">The sequence shown here is derived from an EMBL/GenBank/DDBJ whole genome shotgun (WGS) entry which is preliminary data.</text>
</comment>
<keyword evidence="7" id="KW-1185">Reference proteome</keyword>